<evidence type="ECO:0000313" key="1">
    <source>
        <dbReference type="EMBL" id="MED3563177.1"/>
    </source>
</evidence>
<accession>A0ABU6NAE4</accession>
<protein>
    <submittedName>
        <fullName evidence="1">DinB family protein</fullName>
    </submittedName>
</protein>
<evidence type="ECO:0000313" key="2">
    <source>
        <dbReference type="Proteomes" id="UP001330749"/>
    </source>
</evidence>
<dbReference type="SUPFAM" id="SSF109854">
    <property type="entry name" value="DinB/YfiT-like putative metalloenzymes"/>
    <property type="match status" value="1"/>
</dbReference>
<comment type="caution">
    <text evidence="1">The sequence shown here is derived from an EMBL/GenBank/DDBJ whole genome shotgun (WGS) entry which is preliminary data.</text>
</comment>
<gene>
    <name evidence="1" type="ORF">P4447_12065</name>
</gene>
<reference evidence="1 2" key="1">
    <citation type="submission" date="2023-03" db="EMBL/GenBank/DDBJ databases">
        <title>Bacillus Genome Sequencing.</title>
        <authorList>
            <person name="Dunlap C."/>
        </authorList>
    </citation>
    <scope>NUCLEOTIDE SEQUENCE [LARGE SCALE GENOMIC DNA]</scope>
    <source>
        <strain evidence="1 2">B-14544</strain>
    </source>
</reference>
<dbReference type="InterPro" id="IPR034660">
    <property type="entry name" value="DinB/YfiT-like"/>
</dbReference>
<sequence length="155" mass="18227">MMNYTRTITIEEVKGLTVEELDFLYAEDANSIGMLLAHMAEVEKAYQILTLQNRDLTAEDVDSLNPALDLGPSARKAIKGHPIEYYLKKLEEVRNETLTMFKTLPDEWLFEQTPFWRDRPANNYFKWFHVFEDELSHRGQIRIIKKMIKKQMGSL</sequence>
<dbReference type="RefSeq" id="WP_327968232.1">
    <property type="nucleotide sequence ID" value="NZ_JARMQG010000148.1"/>
</dbReference>
<dbReference type="Pfam" id="PF04978">
    <property type="entry name" value="MST"/>
    <property type="match status" value="1"/>
</dbReference>
<dbReference type="Proteomes" id="UP001330749">
    <property type="component" value="Unassembled WGS sequence"/>
</dbReference>
<proteinExistence type="predicted"/>
<keyword evidence="2" id="KW-1185">Reference proteome</keyword>
<dbReference type="EMBL" id="JARMQG010000148">
    <property type="protein sequence ID" value="MED3563177.1"/>
    <property type="molecule type" value="Genomic_DNA"/>
</dbReference>
<dbReference type="InterPro" id="IPR007061">
    <property type="entry name" value="MST-like"/>
</dbReference>
<name>A0ABU6NAE4_9BACI</name>
<organism evidence="1 2">
    <name type="scientific">Bacillus xiapuensis</name>
    <dbReference type="NCBI Taxonomy" id="2014075"/>
    <lineage>
        <taxon>Bacteria</taxon>
        <taxon>Bacillati</taxon>
        <taxon>Bacillota</taxon>
        <taxon>Bacilli</taxon>
        <taxon>Bacillales</taxon>
        <taxon>Bacillaceae</taxon>
        <taxon>Bacillus</taxon>
    </lineage>
</organism>
<dbReference type="Gene3D" id="1.20.120.450">
    <property type="entry name" value="dinb family like domain"/>
    <property type="match status" value="1"/>
</dbReference>